<dbReference type="PANTHER" id="PTHR12992:SF24">
    <property type="entry name" value="PEROXISOMAL COENZYME A DIPHOSPHATASE NUDT7"/>
    <property type="match status" value="1"/>
</dbReference>
<comment type="cofactor">
    <cofactor evidence="1">
        <name>Mn(2+)</name>
        <dbReference type="ChEBI" id="CHEBI:29035"/>
    </cofactor>
</comment>
<feature type="compositionally biased region" description="Basic and acidic residues" evidence="7">
    <location>
        <begin position="9"/>
        <end position="23"/>
    </location>
</feature>
<feature type="region of interest" description="Disordered" evidence="7">
    <location>
        <begin position="1"/>
        <end position="23"/>
    </location>
</feature>
<dbReference type="SUPFAM" id="SSF55811">
    <property type="entry name" value="Nudix"/>
    <property type="match status" value="1"/>
</dbReference>
<evidence type="ECO:0000256" key="6">
    <source>
        <dbReference type="ARBA" id="ARBA00023211"/>
    </source>
</evidence>
<dbReference type="CDD" id="cd03426">
    <property type="entry name" value="NUDIX_CoAse_Nudt7"/>
    <property type="match status" value="1"/>
</dbReference>
<dbReference type="GO" id="GO:0046872">
    <property type="term" value="F:metal ion binding"/>
    <property type="evidence" value="ECO:0007669"/>
    <property type="project" value="UniProtKB-KW"/>
</dbReference>
<feature type="region of interest" description="Disordered" evidence="7">
    <location>
        <begin position="41"/>
        <end position="60"/>
    </location>
</feature>
<reference evidence="9" key="1">
    <citation type="submission" date="2023-06" db="EMBL/GenBank/DDBJ databases">
        <title>Genome-scale phylogeny and comparative genomics of the fungal order Sordariales.</title>
        <authorList>
            <consortium name="Lawrence Berkeley National Laboratory"/>
            <person name="Hensen N."/>
            <person name="Bonometti L."/>
            <person name="Westerberg I."/>
            <person name="Brannstrom I.O."/>
            <person name="Guillou S."/>
            <person name="Cros-Aarteil S."/>
            <person name="Calhoun S."/>
            <person name="Haridas S."/>
            <person name="Kuo A."/>
            <person name="Mondo S."/>
            <person name="Pangilinan J."/>
            <person name="Riley R."/>
            <person name="Labutti K."/>
            <person name="Andreopoulos B."/>
            <person name="Lipzen A."/>
            <person name="Chen C."/>
            <person name="Yanf M."/>
            <person name="Daum C."/>
            <person name="Ng V."/>
            <person name="Clum A."/>
            <person name="Steindorff A."/>
            <person name="Ohm R."/>
            <person name="Martin F."/>
            <person name="Silar P."/>
            <person name="Natvig D."/>
            <person name="Lalanne C."/>
            <person name="Gautier V."/>
            <person name="Ament-Velasquez S.L."/>
            <person name="Kruys A."/>
            <person name="Hutchinson M.I."/>
            <person name="Powell A.J."/>
            <person name="Barry K."/>
            <person name="Miller A.N."/>
            <person name="Grigoriev I.V."/>
            <person name="Debuchy R."/>
            <person name="Gladieux P."/>
            <person name="Thoren M.H."/>
            <person name="Johannesson H."/>
        </authorList>
    </citation>
    <scope>NUCLEOTIDE SEQUENCE</scope>
    <source>
        <strain evidence="9">8032-3</strain>
    </source>
</reference>
<dbReference type="PROSITE" id="PS51462">
    <property type="entry name" value="NUDIX"/>
    <property type="match status" value="1"/>
</dbReference>
<dbReference type="InterPro" id="IPR045121">
    <property type="entry name" value="CoAse"/>
</dbReference>
<dbReference type="Proteomes" id="UP001244011">
    <property type="component" value="Unassembled WGS sequence"/>
</dbReference>
<dbReference type="GeneID" id="85310460"/>
<evidence type="ECO:0000256" key="1">
    <source>
        <dbReference type="ARBA" id="ARBA00001936"/>
    </source>
</evidence>
<feature type="compositionally biased region" description="Gly residues" evidence="7">
    <location>
        <begin position="338"/>
        <end position="349"/>
    </location>
</feature>
<feature type="region of interest" description="Disordered" evidence="7">
    <location>
        <begin position="409"/>
        <end position="432"/>
    </location>
</feature>
<name>A0AAJ0C3L6_9PEZI</name>
<evidence type="ECO:0000256" key="7">
    <source>
        <dbReference type="SAM" id="MobiDB-lite"/>
    </source>
</evidence>
<comment type="caution">
    <text evidence="9">The sequence shown here is derived from an EMBL/GenBank/DDBJ whole genome shotgun (WGS) entry which is preliminary data.</text>
</comment>
<dbReference type="Gene3D" id="3.90.79.10">
    <property type="entry name" value="Nucleoside Triphosphate Pyrophosphohydrolase"/>
    <property type="match status" value="1"/>
</dbReference>
<feature type="region of interest" description="Disordered" evidence="7">
    <location>
        <begin position="329"/>
        <end position="356"/>
    </location>
</feature>
<accession>A0AAJ0C3L6</accession>
<feature type="region of interest" description="Disordered" evidence="7">
    <location>
        <begin position="263"/>
        <end position="290"/>
    </location>
</feature>
<evidence type="ECO:0000256" key="5">
    <source>
        <dbReference type="ARBA" id="ARBA00022842"/>
    </source>
</evidence>
<protein>
    <submittedName>
        <fullName evidence="9">Peroxisomal peroxisomal coenzyme A diphosphatase 1</fullName>
    </submittedName>
</protein>
<evidence type="ECO:0000256" key="3">
    <source>
        <dbReference type="ARBA" id="ARBA00022723"/>
    </source>
</evidence>
<feature type="compositionally biased region" description="Low complexity" evidence="7">
    <location>
        <begin position="217"/>
        <end position="234"/>
    </location>
</feature>
<evidence type="ECO:0000313" key="10">
    <source>
        <dbReference type="Proteomes" id="UP001244011"/>
    </source>
</evidence>
<evidence type="ECO:0000259" key="8">
    <source>
        <dbReference type="PROSITE" id="PS51462"/>
    </source>
</evidence>
<evidence type="ECO:0000313" key="9">
    <source>
        <dbReference type="EMBL" id="KAK1769523.1"/>
    </source>
</evidence>
<keyword evidence="5" id="KW-0460">Magnesium</keyword>
<evidence type="ECO:0000256" key="2">
    <source>
        <dbReference type="ARBA" id="ARBA00001946"/>
    </source>
</evidence>
<sequence length="432" mass="46816">MNNPTDIPAEERKRLADDSPLNEREVKKIVQTIQQVSSAPVTVTTADKSPAQLSELDEEGQDDASYYWDASTMAPLNPASAAAIARLRAFKPPPFPLWDRLPVSRRAAVLMLLYADRRGDLRVVITMRAASLRSFSGHAALPGGKADTLDETPYQIARREAWEEIGLPMDDAKIPAPFRIEHLCYLPFNLAKTELVVRPCVALLHTTSPPVPTGSITASSPSSPSSSSAAPTTTVEESLIPRLDAREVAAVFSAPFHNFLCANDEPDGDVNGDGADPQQQQQAPPAPATGRWYEGSWVHWHEQPWRLHHFYVPVDRQRVARPRVREGGLAALDEGEDGGGGGGGDGGGAQSQAGDNDDAVGRFKVWGMTARIIVDAATVAYGEEPEFEHNSHFGDEAMIEGLDRIGRLGEKRKAGSELTGEDMRKASEAAKM</sequence>
<keyword evidence="3" id="KW-0479">Metal-binding</keyword>
<dbReference type="GO" id="GO:0015938">
    <property type="term" value="P:coenzyme A catabolic process"/>
    <property type="evidence" value="ECO:0007669"/>
    <property type="project" value="TreeGrafter"/>
</dbReference>
<evidence type="ECO:0000256" key="4">
    <source>
        <dbReference type="ARBA" id="ARBA00022801"/>
    </source>
</evidence>
<keyword evidence="10" id="KW-1185">Reference proteome</keyword>
<dbReference type="InterPro" id="IPR015797">
    <property type="entry name" value="NUDIX_hydrolase-like_dom_sf"/>
</dbReference>
<dbReference type="AlphaFoldDB" id="A0AAJ0C3L6"/>
<gene>
    <name evidence="9" type="ORF">QBC33DRAFT_531044</name>
</gene>
<dbReference type="RefSeq" id="XP_060285736.1">
    <property type="nucleotide sequence ID" value="XM_060427273.1"/>
</dbReference>
<dbReference type="PANTHER" id="PTHR12992">
    <property type="entry name" value="NUDIX HYDROLASE"/>
    <property type="match status" value="1"/>
</dbReference>
<feature type="domain" description="Nudix hydrolase" evidence="8">
    <location>
        <begin position="104"/>
        <end position="276"/>
    </location>
</feature>
<dbReference type="EMBL" id="MU839002">
    <property type="protein sequence ID" value="KAK1769523.1"/>
    <property type="molecule type" value="Genomic_DNA"/>
</dbReference>
<feature type="region of interest" description="Disordered" evidence="7">
    <location>
        <begin position="211"/>
        <end position="236"/>
    </location>
</feature>
<keyword evidence="4" id="KW-0378">Hydrolase</keyword>
<dbReference type="Pfam" id="PF00293">
    <property type="entry name" value="NUDIX"/>
    <property type="match status" value="1"/>
</dbReference>
<proteinExistence type="predicted"/>
<dbReference type="InterPro" id="IPR000086">
    <property type="entry name" value="NUDIX_hydrolase_dom"/>
</dbReference>
<comment type="cofactor">
    <cofactor evidence="2">
        <name>Mg(2+)</name>
        <dbReference type="ChEBI" id="CHEBI:18420"/>
    </cofactor>
</comment>
<organism evidence="9 10">
    <name type="scientific">Phialemonium atrogriseum</name>
    <dbReference type="NCBI Taxonomy" id="1093897"/>
    <lineage>
        <taxon>Eukaryota</taxon>
        <taxon>Fungi</taxon>
        <taxon>Dikarya</taxon>
        <taxon>Ascomycota</taxon>
        <taxon>Pezizomycotina</taxon>
        <taxon>Sordariomycetes</taxon>
        <taxon>Sordariomycetidae</taxon>
        <taxon>Cephalothecales</taxon>
        <taxon>Cephalothecaceae</taxon>
        <taxon>Phialemonium</taxon>
    </lineage>
</organism>
<dbReference type="GO" id="GO:0010945">
    <property type="term" value="F:coenzyme A diphosphatase activity"/>
    <property type="evidence" value="ECO:0007669"/>
    <property type="project" value="InterPro"/>
</dbReference>
<keyword evidence="6" id="KW-0464">Manganese</keyword>